<protein>
    <recommendedName>
        <fullName evidence="4">Reverse transcriptase zinc-binding domain-containing protein</fullName>
    </recommendedName>
</protein>
<evidence type="ECO:0000313" key="1">
    <source>
        <dbReference type="EMBL" id="KQK09351.2"/>
    </source>
</evidence>
<dbReference type="EMBL" id="CM000881">
    <property type="protein sequence ID" value="KQK09351.2"/>
    <property type="molecule type" value="Genomic_DNA"/>
</dbReference>
<dbReference type="Proteomes" id="UP000008810">
    <property type="component" value="Chromosome 2"/>
</dbReference>
<sequence length="103" mass="12193">MNTFYRKNLDTSLHCLTSPWKDNQRFEVINMSNAAILWSTWKLRNDLFFRSKSWSSMQVLRRMVLKHLRSWKVLCSSANRPALEHILQQLEGKSTEISRLLPG</sequence>
<reference evidence="2" key="3">
    <citation type="submission" date="2018-08" db="UniProtKB">
        <authorList>
            <consortium name="EnsemblPlants"/>
        </authorList>
    </citation>
    <scope>IDENTIFICATION</scope>
    <source>
        <strain evidence="2">cv. Bd21</strain>
    </source>
</reference>
<organism evidence="1">
    <name type="scientific">Brachypodium distachyon</name>
    <name type="common">Purple false brome</name>
    <name type="synonym">Trachynia distachya</name>
    <dbReference type="NCBI Taxonomy" id="15368"/>
    <lineage>
        <taxon>Eukaryota</taxon>
        <taxon>Viridiplantae</taxon>
        <taxon>Streptophyta</taxon>
        <taxon>Embryophyta</taxon>
        <taxon>Tracheophyta</taxon>
        <taxon>Spermatophyta</taxon>
        <taxon>Magnoliopsida</taxon>
        <taxon>Liliopsida</taxon>
        <taxon>Poales</taxon>
        <taxon>Poaceae</taxon>
        <taxon>BOP clade</taxon>
        <taxon>Pooideae</taxon>
        <taxon>Stipodae</taxon>
        <taxon>Brachypodieae</taxon>
        <taxon>Brachypodium</taxon>
    </lineage>
</organism>
<keyword evidence="3" id="KW-1185">Reference proteome</keyword>
<dbReference type="EnsemblPlants" id="KQK09351">
    <property type="protein sequence ID" value="KQK09351"/>
    <property type="gene ID" value="BRADI_2g47785v3"/>
</dbReference>
<accession>A0A0Q3GDW1</accession>
<dbReference type="OrthoDB" id="682975at2759"/>
<reference evidence="1" key="2">
    <citation type="submission" date="2017-06" db="EMBL/GenBank/DDBJ databases">
        <title>WGS assembly of Brachypodium distachyon.</title>
        <authorList>
            <consortium name="The International Brachypodium Initiative"/>
            <person name="Lucas S."/>
            <person name="Harmon-Smith M."/>
            <person name="Lail K."/>
            <person name="Tice H."/>
            <person name="Grimwood J."/>
            <person name="Bruce D."/>
            <person name="Barry K."/>
            <person name="Shu S."/>
            <person name="Lindquist E."/>
            <person name="Wang M."/>
            <person name="Pitluck S."/>
            <person name="Vogel J.P."/>
            <person name="Garvin D.F."/>
            <person name="Mockler T.C."/>
            <person name="Schmutz J."/>
            <person name="Rokhsar D."/>
            <person name="Bevan M.W."/>
        </authorList>
    </citation>
    <scope>NUCLEOTIDE SEQUENCE</scope>
    <source>
        <strain evidence="1">Bd21</strain>
    </source>
</reference>
<reference evidence="1 2" key="1">
    <citation type="journal article" date="2010" name="Nature">
        <title>Genome sequencing and analysis of the model grass Brachypodium distachyon.</title>
        <authorList>
            <consortium name="International Brachypodium Initiative"/>
        </authorList>
    </citation>
    <scope>NUCLEOTIDE SEQUENCE [LARGE SCALE GENOMIC DNA]</scope>
    <source>
        <strain evidence="1 2">Bd21</strain>
    </source>
</reference>
<name>A0A0Q3GDW1_BRADI</name>
<dbReference type="InParanoid" id="A0A0Q3GDW1"/>
<dbReference type="Gramene" id="KQK09351">
    <property type="protein sequence ID" value="KQK09351"/>
    <property type="gene ID" value="BRADI_2g47785v3"/>
</dbReference>
<gene>
    <name evidence="1" type="ORF">BRADI_2g47785v3</name>
</gene>
<evidence type="ECO:0000313" key="2">
    <source>
        <dbReference type="EnsemblPlants" id="KQK09351"/>
    </source>
</evidence>
<dbReference type="AlphaFoldDB" id="A0A0Q3GDW1"/>
<evidence type="ECO:0000313" key="3">
    <source>
        <dbReference type="Proteomes" id="UP000008810"/>
    </source>
</evidence>
<evidence type="ECO:0008006" key="4">
    <source>
        <dbReference type="Google" id="ProtNLM"/>
    </source>
</evidence>
<proteinExistence type="predicted"/>